<dbReference type="PROSITE" id="PS51257">
    <property type="entry name" value="PROKAR_LIPOPROTEIN"/>
    <property type="match status" value="1"/>
</dbReference>
<evidence type="ECO:0000313" key="3">
    <source>
        <dbReference type="Proteomes" id="UP000328092"/>
    </source>
</evidence>
<accession>A0A508U331</accession>
<comment type="caution">
    <text evidence="2">The sequence shown here is derived from an EMBL/GenBank/DDBJ whole genome shotgun (WGS) entry which is preliminary data.</text>
</comment>
<dbReference type="OrthoDB" id="8232213at2"/>
<gene>
    <name evidence="2" type="ORF">CI1B_85380</name>
</gene>
<proteinExistence type="predicted"/>
<sequence>MQLRHAISILVAALVACAATPAGATAEYDYGADEYVIIDGGLSRDTRTSLAAHADPGGGNFHVWLMAEPAHRKVAMLDAIGDDNNLDTKANAYHAEWSTDSRHVAVSWRRERHALQLNLYVIEKDRPHLITGPSLFHDVAGRDIGKDDDIRRGSPSIEWRTANRFVLRERMLLMTTDAGFAGRLGRFARIAERHEGGRFLVEFSAVADCVLAAGRRYRIAALRPGPFGDADGW</sequence>
<dbReference type="AlphaFoldDB" id="A0A508U331"/>
<name>A0A508U331_9BRAD</name>
<feature type="signal peptide" evidence="1">
    <location>
        <begin position="1"/>
        <end position="24"/>
    </location>
</feature>
<dbReference type="Proteomes" id="UP000328092">
    <property type="component" value="Unassembled WGS sequence"/>
</dbReference>
<evidence type="ECO:0000313" key="2">
    <source>
        <dbReference type="EMBL" id="VIO80720.1"/>
    </source>
</evidence>
<keyword evidence="3" id="KW-1185">Reference proteome</keyword>
<reference evidence="2" key="1">
    <citation type="submission" date="2019-02" db="EMBL/GenBank/DDBJ databases">
        <authorList>
            <person name="Pothier F.J."/>
        </authorList>
    </citation>
    <scope>NUCLEOTIDE SEQUENCE</scope>
    <source>
        <strain evidence="2">CI-1B</strain>
    </source>
</reference>
<dbReference type="EMBL" id="CAADFC020000042">
    <property type="protein sequence ID" value="VIO80720.1"/>
    <property type="molecule type" value="Genomic_DNA"/>
</dbReference>
<organism evidence="2 3">
    <name type="scientific">Bradyrhizobium ivorense</name>
    <dbReference type="NCBI Taxonomy" id="2511166"/>
    <lineage>
        <taxon>Bacteria</taxon>
        <taxon>Pseudomonadati</taxon>
        <taxon>Pseudomonadota</taxon>
        <taxon>Alphaproteobacteria</taxon>
        <taxon>Hyphomicrobiales</taxon>
        <taxon>Nitrobacteraceae</taxon>
        <taxon>Bradyrhizobium</taxon>
    </lineage>
</organism>
<evidence type="ECO:0000256" key="1">
    <source>
        <dbReference type="SAM" id="SignalP"/>
    </source>
</evidence>
<protein>
    <submittedName>
        <fullName evidence="2">Uncharacterized protein</fullName>
    </submittedName>
</protein>
<dbReference type="RefSeq" id="WP_139864916.1">
    <property type="nucleotide sequence ID" value="NZ_CAADFC020000042.1"/>
</dbReference>
<feature type="chain" id="PRO_5021431514" evidence="1">
    <location>
        <begin position="25"/>
        <end position="233"/>
    </location>
</feature>
<keyword evidence="1" id="KW-0732">Signal</keyword>